<protein>
    <submittedName>
        <fullName evidence="6">Conserved hypothetical lipoprotein</fullName>
    </submittedName>
</protein>
<dbReference type="Proteomes" id="UP000000248">
    <property type="component" value="Chromosome"/>
</dbReference>
<sequence>MKKIVTHLLLATSLALTGCQSGNVMDLNSVQSIQRNVTTEQQVRMMFGEPAAVSVNAQSGTKTLTYLYNNNDHLKKTATGILGAVAGGVLGHQIGGGYGQSLATGVGAVAGGALAENATVTREDNRRLDVMVSLATGVVLDYRYSEDKSRTQPWRPSSGPAAL</sequence>
<dbReference type="PANTHER" id="PTHR35603">
    <property type="match status" value="1"/>
</dbReference>
<dbReference type="STRING" id="246195.DNO_0194"/>
<evidence type="ECO:0000256" key="2">
    <source>
        <dbReference type="ARBA" id="ARBA00022729"/>
    </source>
</evidence>
<evidence type="ECO:0000313" key="6">
    <source>
        <dbReference type="EMBL" id="ABQ13817.1"/>
    </source>
</evidence>
<evidence type="ECO:0000256" key="1">
    <source>
        <dbReference type="ARBA" id="ARBA00004370"/>
    </source>
</evidence>
<dbReference type="InterPro" id="IPR037873">
    <property type="entry name" value="BamE-like"/>
</dbReference>
<feature type="chain" id="PRO_5002682484" evidence="4">
    <location>
        <begin position="18"/>
        <end position="163"/>
    </location>
</feature>
<dbReference type="PANTHER" id="PTHR35603:SF2">
    <property type="entry name" value="OUTER MEMBRANE LIPOPROTEIN"/>
    <property type="match status" value="1"/>
</dbReference>
<evidence type="ECO:0000313" key="7">
    <source>
        <dbReference type="Proteomes" id="UP000000248"/>
    </source>
</evidence>
<dbReference type="AlphaFoldDB" id="A5EWH2"/>
<evidence type="ECO:0000256" key="3">
    <source>
        <dbReference type="ARBA" id="ARBA00023136"/>
    </source>
</evidence>
<evidence type="ECO:0000256" key="4">
    <source>
        <dbReference type="SAM" id="SignalP"/>
    </source>
</evidence>
<proteinExistence type="predicted"/>
<evidence type="ECO:0000259" key="5">
    <source>
        <dbReference type="Pfam" id="PF05433"/>
    </source>
</evidence>
<dbReference type="eggNOG" id="COG3134">
    <property type="taxonomic scope" value="Bacteria"/>
</dbReference>
<dbReference type="InterPro" id="IPR008816">
    <property type="entry name" value="Gly_zipper_2TM_dom"/>
</dbReference>
<name>A5EWH2_DICNV</name>
<organism evidence="6 7">
    <name type="scientific">Dichelobacter nodosus (strain VCS1703A)</name>
    <dbReference type="NCBI Taxonomy" id="246195"/>
    <lineage>
        <taxon>Bacteria</taxon>
        <taxon>Pseudomonadati</taxon>
        <taxon>Pseudomonadota</taxon>
        <taxon>Gammaproteobacteria</taxon>
        <taxon>Cardiobacteriales</taxon>
        <taxon>Cardiobacteriaceae</taxon>
        <taxon>Dichelobacter</taxon>
    </lineage>
</organism>
<dbReference type="Pfam" id="PF05433">
    <property type="entry name" value="Rick_17kDa_Anti"/>
    <property type="match status" value="1"/>
</dbReference>
<keyword evidence="6" id="KW-0449">Lipoprotein</keyword>
<keyword evidence="2 4" id="KW-0732">Signal</keyword>
<keyword evidence="7" id="KW-1185">Reference proteome</keyword>
<feature type="signal peptide" evidence="4">
    <location>
        <begin position="1"/>
        <end position="17"/>
    </location>
</feature>
<dbReference type="EMBL" id="CP000513">
    <property type="protein sequence ID" value="ABQ13817.1"/>
    <property type="molecule type" value="Genomic_DNA"/>
</dbReference>
<dbReference type="Gene3D" id="3.30.1450.10">
    <property type="match status" value="1"/>
</dbReference>
<gene>
    <name evidence="6" type="ordered locus">DNO_0194</name>
</gene>
<reference evidence="6 7" key="1">
    <citation type="journal article" date="2007" name="Nat. Biotechnol.">
        <title>Genome sequence and identification of candidate vaccine antigens from the animal pathogen Dichelobacter nodosus.</title>
        <authorList>
            <person name="Myers G.S."/>
            <person name="Parker D."/>
            <person name="Al-Hasani K."/>
            <person name="Kennan R.M."/>
            <person name="Seemann T."/>
            <person name="Ren Q."/>
            <person name="Badger J.H."/>
            <person name="Selengut J.D."/>
            <person name="Deboy R.T."/>
            <person name="Tettelin H."/>
            <person name="Boyce J.D."/>
            <person name="McCarl V.P."/>
            <person name="Han X."/>
            <person name="Nelson W.C."/>
            <person name="Madupu R."/>
            <person name="Mohamoud Y."/>
            <person name="Holley T."/>
            <person name="Fedorova N."/>
            <person name="Khouri H."/>
            <person name="Bottomley S.P."/>
            <person name="Whittington R.J."/>
            <person name="Adler B."/>
            <person name="Songer J.G."/>
            <person name="Rood J.I."/>
            <person name="Paulsen I.T."/>
        </authorList>
    </citation>
    <scope>NUCLEOTIDE SEQUENCE [LARGE SCALE GENOMIC DNA]</scope>
    <source>
        <strain evidence="6 7">VCS1703A</strain>
    </source>
</reference>
<comment type="subcellular location">
    <subcellularLocation>
        <location evidence="1">Membrane</location>
    </subcellularLocation>
</comment>
<dbReference type="PROSITE" id="PS51257">
    <property type="entry name" value="PROKAR_LIPOPROTEIN"/>
    <property type="match status" value="1"/>
</dbReference>
<dbReference type="GO" id="GO:0019867">
    <property type="term" value="C:outer membrane"/>
    <property type="evidence" value="ECO:0007669"/>
    <property type="project" value="InterPro"/>
</dbReference>
<dbReference type="HOGENOM" id="CLU_1607884_0_0_6"/>
<dbReference type="InterPro" id="IPR051407">
    <property type="entry name" value="Bact_OM_lipoprot/Surf_antigen"/>
</dbReference>
<keyword evidence="3" id="KW-0472">Membrane</keyword>
<accession>A5EWH2</accession>
<dbReference type="KEGG" id="dno:DNO_0194"/>
<feature type="domain" description="Glycine zipper 2TM" evidence="5">
    <location>
        <begin position="79"/>
        <end position="118"/>
    </location>
</feature>
<dbReference type="RefSeq" id="WP_011927942.1">
    <property type="nucleotide sequence ID" value="NC_009446.1"/>
</dbReference>